<dbReference type="InterPro" id="IPR007627">
    <property type="entry name" value="RNA_pol_sigma70_r2"/>
</dbReference>
<evidence type="ECO:0000259" key="4">
    <source>
        <dbReference type="Pfam" id="PF04542"/>
    </source>
</evidence>
<dbReference type="SUPFAM" id="SSF88946">
    <property type="entry name" value="Sigma2 domain of RNA polymerase sigma factors"/>
    <property type="match status" value="1"/>
</dbReference>
<keyword evidence="6" id="KW-1185">Reference proteome</keyword>
<evidence type="ECO:0000313" key="5">
    <source>
        <dbReference type="EMBL" id="MCO6045183.1"/>
    </source>
</evidence>
<comment type="caution">
    <text evidence="5">The sequence shown here is derived from an EMBL/GenBank/DDBJ whole genome shotgun (WGS) entry which is preliminary data.</text>
</comment>
<dbReference type="InterPro" id="IPR039425">
    <property type="entry name" value="RNA_pol_sigma-70-like"/>
</dbReference>
<evidence type="ECO:0000256" key="2">
    <source>
        <dbReference type="ARBA" id="ARBA00023082"/>
    </source>
</evidence>
<keyword evidence="3" id="KW-0804">Transcription</keyword>
<organism evidence="5 6">
    <name type="scientific">Aeoliella straminimaris</name>
    <dbReference type="NCBI Taxonomy" id="2954799"/>
    <lineage>
        <taxon>Bacteria</taxon>
        <taxon>Pseudomonadati</taxon>
        <taxon>Planctomycetota</taxon>
        <taxon>Planctomycetia</taxon>
        <taxon>Pirellulales</taxon>
        <taxon>Lacipirellulaceae</taxon>
        <taxon>Aeoliella</taxon>
    </lineage>
</organism>
<dbReference type="InterPro" id="IPR013325">
    <property type="entry name" value="RNA_pol_sigma_r2"/>
</dbReference>
<dbReference type="AlphaFoldDB" id="A0A9X2FBH7"/>
<sequence length="218" mass="25152">MAAGSGGEALESLCRAYWYPLYAFARRSGQSAADAEDLTQGFFEKLLEKQWLADAEREKGRLRTFLLTAFRRYMNNEWRSDQSLKRGGQWSRVDWQQADGEQRYATAKADALPQDLFERQWALAIMDRTIARLRGEFEQRGKQSQFEELKSVLMLERGAIDYPALAERLGMAEGAARVAVHRLRKQFRTRFREEVASTLEEGEDLEEELLFLARVLSG</sequence>
<dbReference type="EMBL" id="JAMXLR010000051">
    <property type="protein sequence ID" value="MCO6045183.1"/>
    <property type="molecule type" value="Genomic_DNA"/>
</dbReference>
<evidence type="ECO:0000313" key="6">
    <source>
        <dbReference type="Proteomes" id="UP001155241"/>
    </source>
</evidence>
<keyword evidence="2" id="KW-0731">Sigma factor</keyword>
<proteinExistence type="predicted"/>
<dbReference type="Proteomes" id="UP001155241">
    <property type="component" value="Unassembled WGS sequence"/>
</dbReference>
<dbReference type="PANTHER" id="PTHR43133">
    <property type="entry name" value="RNA POLYMERASE ECF-TYPE SIGMA FACTO"/>
    <property type="match status" value="1"/>
</dbReference>
<evidence type="ECO:0000256" key="1">
    <source>
        <dbReference type="ARBA" id="ARBA00023015"/>
    </source>
</evidence>
<dbReference type="Pfam" id="PF04542">
    <property type="entry name" value="Sigma70_r2"/>
    <property type="match status" value="1"/>
</dbReference>
<dbReference type="Gene3D" id="1.10.1740.10">
    <property type="match status" value="1"/>
</dbReference>
<feature type="domain" description="RNA polymerase sigma-70 region 2" evidence="4">
    <location>
        <begin position="20"/>
        <end position="82"/>
    </location>
</feature>
<accession>A0A9X2FBH7</accession>
<protein>
    <submittedName>
        <fullName evidence="5">Sigma-70 family RNA polymerase sigma factor</fullName>
    </submittedName>
</protein>
<dbReference type="GO" id="GO:0016987">
    <property type="term" value="F:sigma factor activity"/>
    <property type="evidence" value="ECO:0007669"/>
    <property type="project" value="UniProtKB-KW"/>
</dbReference>
<keyword evidence="1" id="KW-0805">Transcription regulation</keyword>
<dbReference type="GO" id="GO:0006352">
    <property type="term" value="P:DNA-templated transcription initiation"/>
    <property type="evidence" value="ECO:0007669"/>
    <property type="project" value="InterPro"/>
</dbReference>
<dbReference type="PANTHER" id="PTHR43133:SF51">
    <property type="entry name" value="RNA POLYMERASE SIGMA FACTOR"/>
    <property type="match status" value="1"/>
</dbReference>
<gene>
    <name evidence="5" type="ORF">NG895_14825</name>
</gene>
<evidence type="ECO:0000256" key="3">
    <source>
        <dbReference type="ARBA" id="ARBA00023163"/>
    </source>
</evidence>
<name>A0A9X2FBH7_9BACT</name>
<reference evidence="5" key="1">
    <citation type="submission" date="2022-06" db="EMBL/GenBank/DDBJ databases">
        <title>Aeoliella straminimaris, a novel planctomycete from sediments.</title>
        <authorList>
            <person name="Vitorino I.R."/>
            <person name="Lage O.M."/>
        </authorList>
    </citation>
    <scope>NUCLEOTIDE SEQUENCE</scope>
    <source>
        <strain evidence="5">ICT_H6.2</strain>
    </source>
</reference>
<dbReference type="RefSeq" id="WP_252853293.1">
    <property type="nucleotide sequence ID" value="NZ_JAMXLR010000051.1"/>
</dbReference>